<evidence type="ECO:0008006" key="3">
    <source>
        <dbReference type="Google" id="ProtNLM"/>
    </source>
</evidence>
<name>A0ABQ3L8W6_9PSEU</name>
<evidence type="ECO:0000313" key="2">
    <source>
        <dbReference type="Proteomes" id="UP000635387"/>
    </source>
</evidence>
<dbReference type="EMBL" id="BNAY01000001">
    <property type="protein sequence ID" value="GHH02146.1"/>
    <property type="molecule type" value="Genomic_DNA"/>
</dbReference>
<dbReference type="InterPro" id="IPR035948">
    <property type="entry name" value="YwqG-like_sf"/>
</dbReference>
<keyword evidence="2" id="KW-1185">Reference proteome</keyword>
<proteinExistence type="predicted"/>
<dbReference type="SUPFAM" id="SSF103032">
    <property type="entry name" value="Hypothetical protein YwqG"/>
    <property type="match status" value="1"/>
</dbReference>
<dbReference type="PANTHER" id="PTHR36436">
    <property type="entry name" value="SLL5081 PROTEIN"/>
    <property type="match status" value="1"/>
</dbReference>
<protein>
    <recommendedName>
        <fullName evidence="3">DUF1963 domain-containing protein</fullName>
    </recommendedName>
</protein>
<comment type="caution">
    <text evidence="1">The sequence shown here is derived from an EMBL/GenBank/DDBJ whole genome shotgun (WGS) entry which is preliminary data.</text>
</comment>
<dbReference type="PANTHER" id="PTHR36436:SF6">
    <property type="entry name" value="SLL5081 PROTEIN"/>
    <property type="match status" value="1"/>
</dbReference>
<evidence type="ECO:0000313" key="1">
    <source>
        <dbReference type="EMBL" id="GHH02146.1"/>
    </source>
</evidence>
<dbReference type="InterPro" id="IPR015315">
    <property type="entry name" value="DUF1963"/>
</dbReference>
<dbReference type="Gene3D" id="2.30.320.10">
    <property type="entry name" value="YwqG-like"/>
    <property type="match status" value="1"/>
</dbReference>
<organism evidence="1 2">
    <name type="scientific">Amycolatopsis oliviviridis</name>
    <dbReference type="NCBI Taxonomy" id="1471590"/>
    <lineage>
        <taxon>Bacteria</taxon>
        <taxon>Bacillati</taxon>
        <taxon>Actinomycetota</taxon>
        <taxon>Actinomycetes</taxon>
        <taxon>Pseudonocardiales</taxon>
        <taxon>Pseudonocardiaceae</taxon>
        <taxon>Amycolatopsis</taxon>
    </lineage>
</organism>
<accession>A0ABQ3L8W6</accession>
<reference evidence="2" key="1">
    <citation type="journal article" date="2019" name="Int. J. Syst. Evol. Microbiol.">
        <title>The Global Catalogue of Microorganisms (GCM) 10K type strain sequencing project: providing services to taxonomists for standard genome sequencing and annotation.</title>
        <authorList>
            <consortium name="The Broad Institute Genomics Platform"/>
            <consortium name="The Broad Institute Genome Sequencing Center for Infectious Disease"/>
            <person name="Wu L."/>
            <person name="Ma J."/>
        </authorList>
    </citation>
    <scope>NUCLEOTIDE SEQUENCE [LARGE SCALE GENOMIC DNA]</scope>
    <source>
        <strain evidence="2">CGMCC 4.7683</strain>
    </source>
</reference>
<dbReference type="Proteomes" id="UP000635387">
    <property type="component" value="Unassembled WGS sequence"/>
</dbReference>
<gene>
    <name evidence="1" type="ORF">GCM10017790_02940</name>
</gene>
<sequence>METWRTRLGALAHERLPADLATRWTDLFRPGIRLDSGGGGASVARLGGNPSLPSGTEWPECEGWPLDFVAAIDCAALPREFLTIALPERGTLLFFVLDPLRHSGEDWQDLSNVAFTGQVLFVPADVAVAERKPPADRVPYPGRTLFAEVVATAPEGEHTLMDTTETSAGVSLSEAAEEAHDSGSGVFGELVWDAYGHLPQHQVGGFALPIQGAVENDVAADVLGAWNHPRVPEEAGHWLLLAQIDSDQDAEMTWGDVGMLYWMIRDDDLAAGRFEAARCVMQCG</sequence>
<dbReference type="Pfam" id="PF09234">
    <property type="entry name" value="DUF1963"/>
    <property type="match status" value="1"/>
</dbReference>
<dbReference type="RefSeq" id="WP_191250948.1">
    <property type="nucleotide sequence ID" value="NZ_BNAY01000001.1"/>
</dbReference>